<feature type="region of interest" description="Disordered" evidence="1">
    <location>
        <begin position="1"/>
        <end position="21"/>
    </location>
</feature>
<feature type="compositionally biased region" description="Low complexity" evidence="1">
    <location>
        <begin position="106"/>
        <end position="119"/>
    </location>
</feature>
<evidence type="ECO:0000313" key="2">
    <source>
        <dbReference type="EMBL" id="CAI6086235.1"/>
    </source>
</evidence>
<feature type="compositionally biased region" description="Basic and acidic residues" evidence="1">
    <location>
        <begin position="153"/>
        <end position="170"/>
    </location>
</feature>
<dbReference type="EMBL" id="CABFNP030000786">
    <property type="protein sequence ID" value="CAI6086235.1"/>
    <property type="molecule type" value="Genomic_DNA"/>
</dbReference>
<proteinExistence type="predicted"/>
<dbReference type="Proteomes" id="UP001160390">
    <property type="component" value="Unassembled WGS sequence"/>
</dbReference>
<evidence type="ECO:0000256" key="1">
    <source>
        <dbReference type="SAM" id="MobiDB-lite"/>
    </source>
</evidence>
<gene>
    <name evidence="2" type="ORF">CCHLO57077_00010310</name>
</gene>
<accession>A0AA35LY99</accession>
<comment type="caution">
    <text evidence="2">The sequence shown here is derived from an EMBL/GenBank/DDBJ whole genome shotgun (WGS) entry which is preliminary data.</text>
</comment>
<feature type="region of interest" description="Disordered" evidence="1">
    <location>
        <begin position="98"/>
        <end position="119"/>
    </location>
</feature>
<evidence type="ECO:0000313" key="3">
    <source>
        <dbReference type="Proteomes" id="UP001160390"/>
    </source>
</evidence>
<name>A0AA35LY99_9HYPO</name>
<dbReference type="AlphaFoldDB" id="A0AA35LY99"/>
<reference evidence="2" key="1">
    <citation type="submission" date="2023-01" db="EMBL/GenBank/DDBJ databases">
        <authorList>
            <person name="Piombo E."/>
        </authorList>
    </citation>
    <scope>NUCLEOTIDE SEQUENCE</scope>
</reference>
<organism evidence="2 3">
    <name type="scientific">Clonostachys chloroleuca</name>
    <dbReference type="NCBI Taxonomy" id="1926264"/>
    <lineage>
        <taxon>Eukaryota</taxon>
        <taxon>Fungi</taxon>
        <taxon>Dikarya</taxon>
        <taxon>Ascomycota</taxon>
        <taxon>Pezizomycotina</taxon>
        <taxon>Sordariomycetes</taxon>
        <taxon>Hypocreomycetidae</taxon>
        <taxon>Hypocreales</taxon>
        <taxon>Bionectriaceae</taxon>
        <taxon>Clonostachys</taxon>
    </lineage>
</organism>
<feature type="compositionally biased region" description="Basic residues" evidence="1">
    <location>
        <begin position="178"/>
        <end position="192"/>
    </location>
</feature>
<feature type="compositionally biased region" description="Basic and acidic residues" evidence="1">
    <location>
        <begin position="10"/>
        <end position="21"/>
    </location>
</feature>
<keyword evidence="3" id="KW-1185">Reference proteome</keyword>
<protein>
    <submittedName>
        <fullName evidence="2">Uncharacterized protein</fullName>
    </submittedName>
</protein>
<feature type="region of interest" description="Disordered" evidence="1">
    <location>
        <begin position="133"/>
        <end position="192"/>
    </location>
</feature>
<feature type="region of interest" description="Disordered" evidence="1">
    <location>
        <begin position="33"/>
        <end position="56"/>
    </location>
</feature>
<sequence>MHLHHFHHHLGGEFKNTDRHKDQDLYVDTEPVPEIMATPPTPTTKSRRDRDTGFPEPFCGSYNTTLPHPDADLSPNAVISGDHLSLEGSMRRRRLSMLHKHRRTVSQSSGNSNSSINTPSQALQSVLGAIQSQLPGTSPAARPGSSAQDSIDEEPHHCEMEDDMRPESRDTIPSSPHSSKRGLFHGWRKGRH</sequence>